<dbReference type="AlphaFoldDB" id="A0A4C1Y310"/>
<comment type="caution">
    <text evidence="1">The sequence shown here is derived from an EMBL/GenBank/DDBJ whole genome shotgun (WGS) entry which is preliminary data.</text>
</comment>
<name>A0A4C1Y310_EUMVA</name>
<accession>A0A4C1Y310</accession>
<dbReference type="Proteomes" id="UP000299102">
    <property type="component" value="Unassembled WGS sequence"/>
</dbReference>
<reference evidence="1 2" key="1">
    <citation type="journal article" date="2019" name="Commun. Biol.">
        <title>The bagworm genome reveals a unique fibroin gene that provides high tensile strength.</title>
        <authorList>
            <person name="Kono N."/>
            <person name="Nakamura H."/>
            <person name="Ohtoshi R."/>
            <person name="Tomita M."/>
            <person name="Numata K."/>
            <person name="Arakawa K."/>
        </authorList>
    </citation>
    <scope>NUCLEOTIDE SEQUENCE [LARGE SCALE GENOMIC DNA]</scope>
</reference>
<gene>
    <name evidence="1" type="ORF">EVAR_53441_1</name>
</gene>
<protein>
    <submittedName>
        <fullName evidence="1">Uncharacterized protein</fullName>
    </submittedName>
</protein>
<organism evidence="1 2">
    <name type="scientific">Eumeta variegata</name>
    <name type="common">Bagworm moth</name>
    <name type="synonym">Eumeta japonica</name>
    <dbReference type="NCBI Taxonomy" id="151549"/>
    <lineage>
        <taxon>Eukaryota</taxon>
        <taxon>Metazoa</taxon>
        <taxon>Ecdysozoa</taxon>
        <taxon>Arthropoda</taxon>
        <taxon>Hexapoda</taxon>
        <taxon>Insecta</taxon>
        <taxon>Pterygota</taxon>
        <taxon>Neoptera</taxon>
        <taxon>Endopterygota</taxon>
        <taxon>Lepidoptera</taxon>
        <taxon>Glossata</taxon>
        <taxon>Ditrysia</taxon>
        <taxon>Tineoidea</taxon>
        <taxon>Psychidae</taxon>
        <taxon>Oiketicinae</taxon>
        <taxon>Eumeta</taxon>
    </lineage>
</organism>
<evidence type="ECO:0000313" key="2">
    <source>
        <dbReference type="Proteomes" id="UP000299102"/>
    </source>
</evidence>
<dbReference type="EMBL" id="BGZK01001038">
    <property type="protein sequence ID" value="GBP69364.1"/>
    <property type="molecule type" value="Genomic_DNA"/>
</dbReference>
<keyword evidence="2" id="KW-1185">Reference proteome</keyword>
<proteinExistence type="predicted"/>
<evidence type="ECO:0000313" key="1">
    <source>
        <dbReference type="EMBL" id="GBP69364.1"/>
    </source>
</evidence>
<sequence length="111" mass="12154">MDTAYPGGTVRSSEWNRQQLENSRFTCPYAPAQNQMGIIQGNTFCSAPVHVCRKKECFLTVVDTQVYGPPRGTRAHDPDGPLAGDVSGIFKALSAYLKMIKGLTHTSSNDF</sequence>